<dbReference type="CDD" id="cd11618">
    <property type="entry name" value="ChtBD1_1"/>
    <property type="match status" value="1"/>
</dbReference>
<dbReference type="SUPFAM" id="SSF51445">
    <property type="entry name" value="(Trans)glycosidases"/>
    <property type="match status" value="1"/>
</dbReference>
<dbReference type="PROSITE" id="PS51910">
    <property type="entry name" value="GH18_2"/>
    <property type="match status" value="1"/>
</dbReference>
<accession>A0A0B1P500</accession>
<evidence type="ECO:0000256" key="12">
    <source>
        <dbReference type="SAM" id="SignalP"/>
    </source>
</evidence>
<feature type="domain" description="GH18" evidence="14">
    <location>
        <begin position="20"/>
        <end position="429"/>
    </location>
</feature>
<keyword evidence="9" id="KW-0624">Polysaccharide degradation</keyword>
<dbReference type="SMART" id="SM00270">
    <property type="entry name" value="ChtBD1"/>
    <property type="match status" value="1"/>
</dbReference>
<dbReference type="InterPro" id="IPR001002">
    <property type="entry name" value="Chitin-bd_1"/>
</dbReference>
<dbReference type="Gene3D" id="3.10.50.10">
    <property type="match status" value="1"/>
</dbReference>
<dbReference type="HOGENOM" id="CLU_031465_1_0_1"/>
<dbReference type="GO" id="GO:0008061">
    <property type="term" value="F:chitin binding"/>
    <property type="evidence" value="ECO:0007669"/>
    <property type="project" value="UniProtKB-UniRule"/>
</dbReference>
<comment type="catalytic activity">
    <reaction evidence="1">
        <text>Random endo-hydrolysis of N-acetyl-beta-D-glucosaminide (1-&gt;4)-beta-linkages in chitin and chitodextrins.</text>
        <dbReference type="EC" id="3.2.1.14"/>
    </reaction>
</comment>
<evidence type="ECO:0000256" key="11">
    <source>
        <dbReference type="RuleBase" id="RU000489"/>
    </source>
</evidence>
<dbReference type="PROSITE" id="PS00026">
    <property type="entry name" value="CHIT_BIND_I_1"/>
    <property type="match status" value="1"/>
</dbReference>
<dbReference type="GO" id="GO:0000272">
    <property type="term" value="P:polysaccharide catabolic process"/>
    <property type="evidence" value="ECO:0007669"/>
    <property type="project" value="UniProtKB-KW"/>
</dbReference>
<dbReference type="AlphaFoldDB" id="A0A0B1P500"/>
<sequence>MVKINSTVFSLVLSACSATARYVFYYDQYHVGAPNRTITAGIDHVVVAFANSSLFTTSPPGQYQPFEDIPTIRSYFDPGTKVLIAIGGWADTQGFGQGAATDESRKLFAANIALLCDQYGFDGVDIDWEYPGGNGADYRQIPNSAKVSEIDTYPVLLGEIRRAIGPNRLLTIATPGKVRDMIAYTPEKSPAIWMLVDWVNVMTYDLMNRRDNITAHHTDVKASLETVDYYINTLHLDPKKINLGFAMYAKYFKVDPAQPCATGLGCVTELLEDENGNDTGKSGTVTFQAENFAQIPSNITETTDGSCGASTLTKCADGECCSAFGFCGSTPDYCNNCQGPAFGSGCQTPSISSLFQNAIANGITDEDAGGQYYFDRANNLFWTWDTAALIARKFNDIVAARGLGGVMAWSLAQDSYDFSHILALQKGAREMHLNATKSETKNYVSSRIMISSSFGNQIQNTPTPPASNPWWKPNWLKKLWPF</sequence>
<dbReference type="InterPro" id="IPR017853">
    <property type="entry name" value="GH"/>
</dbReference>
<feature type="signal peptide" evidence="12">
    <location>
        <begin position="1"/>
        <end position="20"/>
    </location>
</feature>
<dbReference type="CDD" id="cd00598">
    <property type="entry name" value="GH18_chitinase-like"/>
    <property type="match status" value="1"/>
</dbReference>
<dbReference type="PROSITE" id="PS51257">
    <property type="entry name" value="PROKAR_LIPOPROTEIN"/>
    <property type="match status" value="1"/>
</dbReference>
<dbReference type="InterPro" id="IPR036861">
    <property type="entry name" value="Endochitinase-like_sf"/>
</dbReference>
<dbReference type="Proteomes" id="UP000030854">
    <property type="component" value="Unassembled WGS sequence"/>
</dbReference>
<evidence type="ECO:0000256" key="4">
    <source>
        <dbReference type="ARBA" id="ARBA00022669"/>
    </source>
</evidence>
<proteinExistence type="inferred from homology"/>
<keyword evidence="6" id="KW-0146">Chitin degradation</keyword>
<evidence type="ECO:0000256" key="6">
    <source>
        <dbReference type="ARBA" id="ARBA00023024"/>
    </source>
</evidence>
<evidence type="ECO:0000256" key="5">
    <source>
        <dbReference type="ARBA" id="ARBA00022801"/>
    </source>
</evidence>
<dbReference type="Pfam" id="PF00704">
    <property type="entry name" value="Glyco_hydro_18"/>
    <property type="match status" value="1"/>
</dbReference>
<keyword evidence="4 10" id="KW-0147">Chitin-binding</keyword>
<dbReference type="InterPro" id="IPR001223">
    <property type="entry name" value="Glyco_hydro18_cat"/>
</dbReference>
<dbReference type="PROSITE" id="PS50941">
    <property type="entry name" value="CHIT_BIND_I_2"/>
    <property type="match status" value="1"/>
</dbReference>
<evidence type="ECO:0000259" key="13">
    <source>
        <dbReference type="PROSITE" id="PS50941"/>
    </source>
</evidence>
<dbReference type="STRING" id="52586.A0A0B1P500"/>
<dbReference type="PROSITE" id="PS01095">
    <property type="entry name" value="GH18_1"/>
    <property type="match status" value="1"/>
</dbReference>
<name>A0A0B1P500_UNCNE</name>
<gene>
    <name evidence="15" type="ORF">EV44_g0601</name>
</gene>
<keyword evidence="8 11" id="KW-0326">Glycosidase</keyword>
<evidence type="ECO:0000259" key="14">
    <source>
        <dbReference type="PROSITE" id="PS51910"/>
    </source>
</evidence>
<evidence type="ECO:0000256" key="8">
    <source>
        <dbReference type="ARBA" id="ARBA00023295"/>
    </source>
</evidence>
<dbReference type="PANTHER" id="PTHR11177">
    <property type="entry name" value="CHITINASE"/>
    <property type="match status" value="1"/>
</dbReference>
<dbReference type="SUPFAM" id="SSF57016">
    <property type="entry name" value="Plant lectins/antimicrobial peptides"/>
    <property type="match status" value="1"/>
</dbReference>
<evidence type="ECO:0000313" key="16">
    <source>
        <dbReference type="Proteomes" id="UP000030854"/>
    </source>
</evidence>
<keyword evidence="10" id="KW-1015">Disulfide bond</keyword>
<dbReference type="SMART" id="SM00636">
    <property type="entry name" value="Glyco_18"/>
    <property type="match status" value="1"/>
</dbReference>
<evidence type="ECO:0000256" key="3">
    <source>
        <dbReference type="ARBA" id="ARBA00012729"/>
    </source>
</evidence>
<dbReference type="EMBL" id="JNVN01001250">
    <property type="protein sequence ID" value="KHJ33757.1"/>
    <property type="molecule type" value="Genomic_DNA"/>
</dbReference>
<keyword evidence="5 11" id="KW-0378">Hydrolase</keyword>
<evidence type="ECO:0000256" key="10">
    <source>
        <dbReference type="PROSITE-ProRule" id="PRU00261"/>
    </source>
</evidence>
<keyword evidence="12" id="KW-0732">Signal</keyword>
<feature type="disulfide bond" evidence="10">
    <location>
        <begin position="320"/>
        <end position="334"/>
    </location>
</feature>
<dbReference type="InterPro" id="IPR050314">
    <property type="entry name" value="Glycosyl_Hydrlase_18"/>
</dbReference>
<evidence type="ECO:0000313" key="15">
    <source>
        <dbReference type="EMBL" id="KHJ33757.1"/>
    </source>
</evidence>
<dbReference type="InterPro" id="IPR029070">
    <property type="entry name" value="Chitinase_insertion_sf"/>
</dbReference>
<comment type="caution">
    <text evidence="15">The sequence shown here is derived from an EMBL/GenBank/DDBJ whole genome shotgun (WGS) entry which is preliminary data.</text>
</comment>
<dbReference type="EC" id="3.2.1.14" evidence="3"/>
<keyword evidence="7" id="KW-0119">Carbohydrate metabolism</keyword>
<dbReference type="GO" id="GO:0005576">
    <property type="term" value="C:extracellular region"/>
    <property type="evidence" value="ECO:0007669"/>
    <property type="project" value="TreeGrafter"/>
</dbReference>
<dbReference type="InterPro" id="IPR001579">
    <property type="entry name" value="Glyco_hydro_18_chit_AS"/>
</dbReference>
<dbReference type="GO" id="GO:0008843">
    <property type="term" value="F:endochitinase activity"/>
    <property type="evidence" value="ECO:0007669"/>
    <property type="project" value="UniProtKB-EC"/>
</dbReference>
<evidence type="ECO:0000256" key="9">
    <source>
        <dbReference type="ARBA" id="ARBA00023326"/>
    </source>
</evidence>
<evidence type="ECO:0000256" key="7">
    <source>
        <dbReference type="ARBA" id="ARBA00023277"/>
    </source>
</evidence>
<comment type="caution">
    <text evidence="10">Lacks conserved residue(s) required for the propagation of feature annotation.</text>
</comment>
<keyword evidence="16" id="KW-1185">Reference proteome</keyword>
<dbReference type="Pfam" id="PF00187">
    <property type="entry name" value="Chitin_bind_1"/>
    <property type="match status" value="1"/>
</dbReference>
<comment type="similarity">
    <text evidence="2">Belongs to the glycosyl hydrolase 18 family. Chitinase class V subfamily.</text>
</comment>
<dbReference type="GO" id="GO:0006032">
    <property type="term" value="P:chitin catabolic process"/>
    <property type="evidence" value="ECO:0007669"/>
    <property type="project" value="UniProtKB-KW"/>
</dbReference>
<dbReference type="OMA" id="MAYYAKW"/>
<feature type="disulfide bond" evidence="10">
    <location>
        <begin position="315"/>
        <end position="327"/>
    </location>
</feature>
<evidence type="ECO:0000256" key="2">
    <source>
        <dbReference type="ARBA" id="ARBA00008682"/>
    </source>
</evidence>
<dbReference type="Gene3D" id="3.20.20.80">
    <property type="entry name" value="Glycosidases"/>
    <property type="match status" value="2"/>
</dbReference>
<organism evidence="15 16">
    <name type="scientific">Uncinula necator</name>
    <name type="common">Grape powdery mildew</name>
    <dbReference type="NCBI Taxonomy" id="52586"/>
    <lineage>
        <taxon>Eukaryota</taxon>
        <taxon>Fungi</taxon>
        <taxon>Dikarya</taxon>
        <taxon>Ascomycota</taxon>
        <taxon>Pezizomycotina</taxon>
        <taxon>Leotiomycetes</taxon>
        <taxon>Erysiphales</taxon>
        <taxon>Erysiphaceae</taxon>
        <taxon>Erysiphe</taxon>
    </lineage>
</organism>
<protein>
    <recommendedName>
        <fullName evidence="3">chitinase</fullName>
        <ecNumber evidence="3">3.2.1.14</ecNumber>
    </recommendedName>
</protein>
<feature type="chain" id="PRO_5002059360" description="chitinase" evidence="12">
    <location>
        <begin position="21"/>
        <end position="482"/>
    </location>
</feature>
<evidence type="ECO:0000256" key="1">
    <source>
        <dbReference type="ARBA" id="ARBA00000822"/>
    </source>
</evidence>
<dbReference type="InterPro" id="IPR018371">
    <property type="entry name" value="Chitin-binding_1_CS"/>
</dbReference>
<dbReference type="PANTHER" id="PTHR11177:SF337">
    <property type="entry name" value="CHITINASE"/>
    <property type="match status" value="1"/>
</dbReference>
<reference evidence="15 16" key="1">
    <citation type="journal article" date="2014" name="BMC Genomics">
        <title>Adaptive genomic structural variation in the grape powdery mildew pathogen, Erysiphe necator.</title>
        <authorList>
            <person name="Jones L."/>
            <person name="Riaz S."/>
            <person name="Morales-Cruz A."/>
            <person name="Amrine K.C."/>
            <person name="McGuire B."/>
            <person name="Gubler W.D."/>
            <person name="Walker M.A."/>
            <person name="Cantu D."/>
        </authorList>
    </citation>
    <scope>NUCLEOTIDE SEQUENCE [LARGE SCALE GENOMIC DNA]</scope>
    <source>
        <strain evidence="16">c</strain>
    </source>
</reference>
<feature type="domain" description="Chitin-binding type-1" evidence="13">
    <location>
        <begin position="304"/>
        <end position="352"/>
    </location>
</feature>
<dbReference type="Gene3D" id="3.30.60.10">
    <property type="entry name" value="Endochitinase-like"/>
    <property type="match status" value="1"/>
</dbReference>
<dbReference type="InterPro" id="IPR011583">
    <property type="entry name" value="Chitinase_II/V-like_cat"/>
</dbReference>